<name>A0A931DRJ0_9ACTN</name>
<feature type="region of interest" description="Disordered" evidence="1">
    <location>
        <begin position="1"/>
        <end position="53"/>
    </location>
</feature>
<dbReference type="GO" id="GO:0005524">
    <property type="term" value="F:ATP binding"/>
    <property type="evidence" value="ECO:0007669"/>
    <property type="project" value="InterPro"/>
</dbReference>
<accession>A0A931DRJ0</accession>
<protein>
    <submittedName>
        <fullName evidence="3">MoxR-like ATPase</fullName>
    </submittedName>
</protein>
<dbReference type="AlphaFoldDB" id="A0A931DRJ0"/>
<dbReference type="InterPro" id="IPR011704">
    <property type="entry name" value="ATPase_dyneun-rel_AAA"/>
</dbReference>
<dbReference type="Proteomes" id="UP000614047">
    <property type="component" value="Unassembled WGS sequence"/>
</dbReference>
<dbReference type="Gene3D" id="3.40.50.300">
    <property type="entry name" value="P-loop containing nucleotide triphosphate hydrolases"/>
    <property type="match status" value="2"/>
</dbReference>
<feature type="region of interest" description="Disordered" evidence="1">
    <location>
        <begin position="139"/>
        <end position="193"/>
    </location>
</feature>
<organism evidence="3 4">
    <name type="scientific">Actinomadura viridis</name>
    <dbReference type="NCBI Taxonomy" id="58110"/>
    <lineage>
        <taxon>Bacteria</taxon>
        <taxon>Bacillati</taxon>
        <taxon>Actinomycetota</taxon>
        <taxon>Actinomycetes</taxon>
        <taxon>Streptosporangiales</taxon>
        <taxon>Thermomonosporaceae</taxon>
        <taxon>Actinomadura</taxon>
    </lineage>
</organism>
<dbReference type="SMART" id="SM00382">
    <property type="entry name" value="AAA"/>
    <property type="match status" value="1"/>
</dbReference>
<dbReference type="GO" id="GO:0016887">
    <property type="term" value="F:ATP hydrolysis activity"/>
    <property type="evidence" value="ECO:0007669"/>
    <property type="project" value="InterPro"/>
</dbReference>
<proteinExistence type="predicted"/>
<dbReference type="EMBL" id="JADOUA010000001">
    <property type="protein sequence ID" value="MBG6092652.1"/>
    <property type="molecule type" value="Genomic_DNA"/>
</dbReference>
<gene>
    <name evidence="3" type="ORF">IW256_006765</name>
</gene>
<sequence>MVTTDPVPEGPGPRDGDWRVYRGGGAPHDGIDRLPPPPPWRRFGPGAGTEAREAIRPADRERAVSYRSDPRVVDKVNAALYLRRPLLVTGKPGAGKSTLAYNIAYELGLEPILYWPVSSRTTLQQGLYEYDAIGRVHETSLRRSRTGPAARPDTAGAPPDEREEPDGPDVPDGPGGPGGPGGPTEAAGAGEVDGTVPGIGRYIRLGPLGTALLPGERPRVLLIDELDKSDIDLPNDLLNVLEEGRFTIPELERLPDGPPVEVMTADDGGRAPISRGRVRCADFPIVIITSNGEREFPLAFLRRCVRVAIEPPTGEQLADIVAAHLGEEARTSGRALIAEFLDRRARGDLATDQLLNAIFLATSGSRPPESTLRELVEALLRPLDVTGPG</sequence>
<dbReference type="SUPFAM" id="SSF52540">
    <property type="entry name" value="P-loop containing nucleoside triphosphate hydrolases"/>
    <property type="match status" value="1"/>
</dbReference>
<dbReference type="RefSeq" id="WP_197014806.1">
    <property type="nucleotide sequence ID" value="NZ_BAABES010000009.1"/>
</dbReference>
<feature type="domain" description="AAA+ ATPase" evidence="2">
    <location>
        <begin position="82"/>
        <end position="313"/>
    </location>
</feature>
<evidence type="ECO:0000313" key="3">
    <source>
        <dbReference type="EMBL" id="MBG6092652.1"/>
    </source>
</evidence>
<feature type="compositionally biased region" description="Gly residues" evidence="1">
    <location>
        <begin position="173"/>
        <end position="182"/>
    </location>
</feature>
<evidence type="ECO:0000259" key="2">
    <source>
        <dbReference type="SMART" id="SM00382"/>
    </source>
</evidence>
<evidence type="ECO:0000256" key="1">
    <source>
        <dbReference type="SAM" id="MobiDB-lite"/>
    </source>
</evidence>
<dbReference type="InterPro" id="IPR003593">
    <property type="entry name" value="AAA+_ATPase"/>
</dbReference>
<comment type="caution">
    <text evidence="3">The sequence shown here is derived from an EMBL/GenBank/DDBJ whole genome shotgun (WGS) entry which is preliminary data.</text>
</comment>
<dbReference type="InterPro" id="IPR027417">
    <property type="entry name" value="P-loop_NTPase"/>
</dbReference>
<evidence type="ECO:0000313" key="4">
    <source>
        <dbReference type="Proteomes" id="UP000614047"/>
    </source>
</evidence>
<keyword evidence="4" id="KW-1185">Reference proteome</keyword>
<reference evidence="3" key="1">
    <citation type="submission" date="2020-11" db="EMBL/GenBank/DDBJ databases">
        <title>Sequencing the genomes of 1000 actinobacteria strains.</title>
        <authorList>
            <person name="Klenk H.-P."/>
        </authorList>
    </citation>
    <scope>NUCLEOTIDE SEQUENCE</scope>
    <source>
        <strain evidence="3">DSM 43175</strain>
    </source>
</reference>
<dbReference type="Pfam" id="PF07728">
    <property type="entry name" value="AAA_5"/>
    <property type="match status" value="1"/>
</dbReference>